<dbReference type="Proteomes" id="UP000095751">
    <property type="component" value="Unassembled WGS sequence"/>
</dbReference>
<protein>
    <submittedName>
        <fullName evidence="2">Uncharacterized protein</fullName>
    </submittedName>
</protein>
<dbReference type="EMBL" id="KV784378">
    <property type="protein sequence ID" value="OEU09009.1"/>
    <property type="molecule type" value="Genomic_DNA"/>
</dbReference>
<feature type="compositionally biased region" description="Polar residues" evidence="1">
    <location>
        <begin position="284"/>
        <end position="312"/>
    </location>
</feature>
<gene>
    <name evidence="2" type="ORF">FRACYDRAFT_249354</name>
</gene>
<keyword evidence="3" id="KW-1185">Reference proteome</keyword>
<dbReference type="KEGG" id="fcy:FRACYDRAFT_249354"/>
<sequence length="492" mass="53895">MTSRQQKHNIIPTDSGNDRDHLPYPIDEYQFTQQQSSSSSFTQVVAAANVTTATDDGEKMSVQPSTQIVANTPTTVTNPEDARSISSYTTYGQKDPKNSSNNKRNARKSPTGDQEPDPRRLLLLPQSTLPLISSSSSSSSNTLLQLGAPPGFSSFDTIDDGPLTLSGTGNDRKLVADDESTVQIFNRAVGSTGGGFSFPDQPQQQQEQMQPLFSPRLGQQQQQQHHQQYIYPQDFIDMSSIISTFSSLTQEVHNNQNVNSNPRTTTTTATNNNITTTHPDMVPSDSSNLSMDGSTSGSPINTKLSRSGNPRSILNERYQKKYNYSFTKSDFISIKDTSNGDHVPQFASVFVCPESGECFMSGELLTSSGGSFGSSSTGHLDISKNGDEINWYATKKTAEFAAAGRAEDNFYFRSSCSSAERFSHSSSSTIVNGIQQQFFCKESPYYIAINDEPNINISLSSFLQEKFWDNGSTKEKVGKLILKARHRDGHGG</sequence>
<dbReference type="OrthoDB" id="48938at2759"/>
<name>A0A1E7ET23_9STRA</name>
<reference evidence="2 3" key="1">
    <citation type="submission" date="2016-09" db="EMBL/GenBank/DDBJ databases">
        <title>Extensive genetic diversity and differential bi-allelic expression allows diatom success in the polar Southern Ocean.</title>
        <authorList>
            <consortium name="DOE Joint Genome Institute"/>
            <person name="Mock T."/>
            <person name="Otillar R.P."/>
            <person name="Strauss J."/>
            <person name="Dupont C."/>
            <person name="Frickenhaus S."/>
            <person name="Maumus F."/>
            <person name="Mcmullan M."/>
            <person name="Sanges R."/>
            <person name="Schmutz J."/>
            <person name="Toseland A."/>
            <person name="Valas R."/>
            <person name="Veluchamy A."/>
            <person name="Ward B.J."/>
            <person name="Allen A."/>
            <person name="Barry K."/>
            <person name="Falciatore A."/>
            <person name="Ferrante M."/>
            <person name="Fortunato A.E."/>
            <person name="Gloeckner G."/>
            <person name="Gruber A."/>
            <person name="Hipkin R."/>
            <person name="Janech M."/>
            <person name="Kroth P."/>
            <person name="Leese F."/>
            <person name="Lindquist E."/>
            <person name="Lyon B.R."/>
            <person name="Martin J."/>
            <person name="Mayer C."/>
            <person name="Parker M."/>
            <person name="Quesneville H."/>
            <person name="Raymond J."/>
            <person name="Uhlig C."/>
            <person name="Valentin K.U."/>
            <person name="Worden A.Z."/>
            <person name="Armbrust E.V."/>
            <person name="Bowler C."/>
            <person name="Green B."/>
            <person name="Moulton V."/>
            <person name="Van Oosterhout C."/>
            <person name="Grigoriev I."/>
        </authorList>
    </citation>
    <scope>NUCLEOTIDE SEQUENCE [LARGE SCALE GENOMIC DNA]</scope>
    <source>
        <strain evidence="2 3">CCMP1102</strain>
    </source>
</reference>
<dbReference type="AlphaFoldDB" id="A0A1E7ET23"/>
<feature type="region of interest" description="Disordered" evidence="1">
    <location>
        <begin position="56"/>
        <end position="120"/>
    </location>
</feature>
<proteinExistence type="predicted"/>
<evidence type="ECO:0000256" key="1">
    <source>
        <dbReference type="SAM" id="MobiDB-lite"/>
    </source>
</evidence>
<evidence type="ECO:0000313" key="2">
    <source>
        <dbReference type="EMBL" id="OEU09009.1"/>
    </source>
</evidence>
<feature type="compositionally biased region" description="Polar residues" evidence="1">
    <location>
        <begin position="62"/>
        <end position="92"/>
    </location>
</feature>
<accession>A0A1E7ET23</accession>
<dbReference type="InParanoid" id="A0A1E7ET23"/>
<feature type="region of interest" description="Disordered" evidence="1">
    <location>
        <begin position="1"/>
        <end position="26"/>
    </location>
</feature>
<organism evidence="2 3">
    <name type="scientific">Fragilariopsis cylindrus CCMP1102</name>
    <dbReference type="NCBI Taxonomy" id="635003"/>
    <lineage>
        <taxon>Eukaryota</taxon>
        <taxon>Sar</taxon>
        <taxon>Stramenopiles</taxon>
        <taxon>Ochrophyta</taxon>
        <taxon>Bacillariophyta</taxon>
        <taxon>Bacillariophyceae</taxon>
        <taxon>Bacillariophycidae</taxon>
        <taxon>Bacillariales</taxon>
        <taxon>Bacillariaceae</taxon>
        <taxon>Fragilariopsis</taxon>
    </lineage>
</organism>
<feature type="compositionally biased region" description="Low complexity" evidence="1">
    <location>
        <begin position="257"/>
        <end position="277"/>
    </location>
</feature>
<evidence type="ECO:0000313" key="3">
    <source>
        <dbReference type="Proteomes" id="UP000095751"/>
    </source>
</evidence>
<feature type="region of interest" description="Disordered" evidence="1">
    <location>
        <begin position="255"/>
        <end position="312"/>
    </location>
</feature>